<dbReference type="EMBL" id="AYZM01000131">
    <property type="protein sequence ID" value="KRN20630.1"/>
    <property type="molecule type" value="Genomic_DNA"/>
</dbReference>
<dbReference type="RefSeq" id="WP_054734430.1">
    <property type="nucleotide sequence ID" value="NZ_AYZM01000131.1"/>
</dbReference>
<evidence type="ECO:0008006" key="3">
    <source>
        <dbReference type="Google" id="ProtNLM"/>
    </source>
</evidence>
<gene>
    <name evidence="1" type="ORF">FD14_GL001417</name>
</gene>
<dbReference type="OrthoDB" id="2193070at2"/>
<proteinExistence type="predicted"/>
<dbReference type="STRING" id="1423804.FD14_GL001417"/>
<keyword evidence="2" id="KW-1185">Reference proteome</keyword>
<dbReference type="PATRIC" id="fig|1423804.4.peg.1533"/>
<accession>A0A0R2EYB2</accession>
<reference evidence="1 2" key="1">
    <citation type="journal article" date="2015" name="Genome Announc.">
        <title>Expanding the biotechnology potential of lactobacilli through comparative genomics of 213 strains and associated genera.</title>
        <authorList>
            <person name="Sun Z."/>
            <person name="Harris H.M."/>
            <person name="McCann A."/>
            <person name="Guo C."/>
            <person name="Argimon S."/>
            <person name="Zhang W."/>
            <person name="Yang X."/>
            <person name="Jeffery I.B."/>
            <person name="Cooney J.C."/>
            <person name="Kagawa T.F."/>
            <person name="Liu W."/>
            <person name="Song Y."/>
            <person name="Salvetti E."/>
            <person name="Wrobel A."/>
            <person name="Rasinkangas P."/>
            <person name="Parkhill J."/>
            <person name="Rea M.C."/>
            <person name="O'Sullivan O."/>
            <person name="Ritari J."/>
            <person name="Douillard F.P."/>
            <person name="Paul Ross R."/>
            <person name="Yang R."/>
            <person name="Briner A.E."/>
            <person name="Felis G.E."/>
            <person name="de Vos W.M."/>
            <person name="Barrangou R."/>
            <person name="Klaenhammer T.R."/>
            <person name="Caufield P.W."/>
            <person name="Cui Y."/>
            <person name="Zhang H."/>
            <person name="O'Toole P.W."/>
        </authorList>
    </citation>
    <scope>NUCLEOTIDE SEQUENCE [LARGE SCALE GENOMIC DNA]</scope>
    <source>
        <strain evidence="1 2">DSM 23365</strain>
    </source>
</reference>
<evidence type="ECO:0000313" key="1">
    <source>
        <dbReference type="EMBL" id="KRN20630.1"/>
    </source>
</evidence>
<dbReference type="AlphaFoldDB" id="A0A0R2EYB2"/>
<dbReference type="Pfam" id="PF07083">
    <property type="entry name" value="DUF1351"/>
    <property type="match status" value="1"/>
</dbReference>
<dbReference type="Proteomes" id="UP000051442">
    <property type="component" value="Unassembled WGS sequence"/>
</dbReference>
<name>A0A0R2EYB2_9LACO</name>
<protein>
    <recommendedName>
        <fullName evidence="3">DUF1351 domain-containing protein</fullName>
    </recommendedName>
</protein>
<evidence type="ECO:0000313" key="2">
    <source>
        <dbReference type="Proteomes" id="UP000051442"/>
    </source>
</evidence>
<comment type="caution">
    <text evidence="1">The sequence shown here is derived from an EMBL/GenBank/DDBJ whole genome shotgun (WGS) entry which is preliminary data.</text>
</comment>
<sequence length="286" mass="32335">MINPVVALQVPEYDVKLTPAQIEIEGIDGLKRAVDAYSQRYSNIVVTVDTEKDAKDTRSKLNHLSKALNDKRIAIHKEYDVPYNRFADQINELKSKIDETVQPISDALKELDEQQREERKKDVETSIAEMAPNYGVEISEVEISSKWLTKSISNKAILEGIADQMKLIKAKKDVLNANIQTVTTHAETKKLDPAGWVNMLKQGQDVATVNKLIDEHVVELDKQRKQKEAAIAEAKAHQVVKDNKIINTNTGEVESYDVNLHITGTLNQMNILKDFMVEQGIRYETI</sequence>
<organism evidence="1 2">
    <name type="scientific">Secundilactobacillus similis DSM 23365 = JCM 2765</name>
    <dbReference type="NCBI Taxonomy" id="1423804"/>
    <lineage>
        <taxon>Bacteria</taxon>
        <taxon>Bacillati</taxon>
        <taxon>Bacillota</taxon>
        <taxon>Bacilli</taxon>
        <taxon>Lactobacillales</taxon>
        <taxon>Lactobacillaceae</taxon>
        <taxon>Secundilactobacillus</taxon>
    </lineage>
</organism>
<dbReference type="InterPro" id="IPR009785">
    <property type="entry name" value="Prophage_Lj928_Orf309"/>
</dbReference>